<evidence type="ECO:0000313" key="3">
    <source>
        <dbReference type="Proteomes" id="UP001289374"/>
    </source>
</evidence>
<dbReference type="EMBL" id="JACGWL010000010">
    <property type="protein sequence ID" value="KAK4394257.1"/>
    <property type="molecule type" value="Genomic_DNA"/>
</dbReference>
<dbReference type="Gene3D" id="3.30.70.270">
    <property type="match status" value="1"/>
</dbReference>
<protein>
    <recommendedName>
        <fullName evidence="1">Reverse transcriptase domain-containing protein</fullName>
    </recommendedName>
</protein>
<dbReference type="Pfam" id="PF00078">
    <property type="entry name" value="RVT_1"/>
    <property type="match status" value="1"/>
</dbReference>
<proteinExistence type="predicted"/>
<accession>A0AAE1WJB9</accession>
<reference evidence="2" key="2">
    <citation type="journal article" date="2024" name="Plant">
        <title>Genomic evolution and insights into agronomic trait innovations of Sesamum species.</title>
        <authorList>
            <person name="Miao H."/>
            <person name="Wang L."/>
            <person name="Qu L."/>
            <person name="Liu H."/>
            <person name="Sun Y."/>
            <person name="Le M."/>
            <person name="Wang Q."/>
            <person name="Wei S."/>
            <person name="Zheng Y."/>
            <person name="Lin W."/>
            <person name="Duan Y."/>
            <person name="Cao H."/>
            <person name="Xiong S."/>
            <person name="Wang X."/>
            <person name="Wei L."/>
            <person name="Li C."/>
            <person name="Ma Q."/>
            <person name="Ju M."/>
            <person name="Zhao R."/>
            <person name="Li G."/>
            <person name="Mu C."/>
            <person name="Tian Q."/>
            <person name="Mei H."/>
            <person name="Zhang T."/>
            <person name="Gao T."/>
            <person name="Zhang H."/>
        </authorList>
    </citation>
    <scope>NUCLEOTIDE SEQUENCE</scope>
    <source>
        <strain evidence="2">K16</strain>
    </source>
</reference>
<dbReference type="InterPro" id="IPR000477">
    <property type="entry name" value="RT_dom"/>
</dbReference>
<dbReference type="AlphaFoldDB" id="A0AAE1WJB9"/>
<dbReference type="InterPro" id="IPR043502">
    <property type="entry name" value="DNA/RNA_pol_sf"/>
</dbReference>
<dbReference type="PANTHER" id="PTHR24559">
    <property type="entry name" value="TRANSPOSON TY3-I GAG-POL POLYPROTEIN"/>
    <property type="match status" value="1"/>
</dbReference>
<feature type="domain" description="Reverse transcriptase" evidence="1">
    <location>
        <begin position="40"/>
        <end position="107"/>
    </location>
</feature>
<dbReference type="InterPro" id="IPR043128">
    <property type="entry name" value="Rev_trsase/Diguanyl_cyclase"/>
</dbReference>
<sequence length="123" mass="14362">MARPVKQKKMSFGAKRNYIIEEEVNKLVKAGFVFEARPTRLVNRIFNDQIGASIEVYVDDMFVKSKRESDHIAHLKQAFEVMRTYGVKLNPTKYTFGVRGGRFLGYMVSKRESKPIQRRSRRS</sequence>
<gene>
    <name evidence="2" type="ORF">Sango_1896500</name>
</gene>
<dbReference type="Proteomes" id="UP001289374">
    <property type="component" value="Unassembled WGS sequence"/>
</dbReference>
<organism evidence="2 3">
    <name type="scientific">Sesamum angolense</name>
    <dbReference type="NCBI Taxonomy" id="2727404"/>
    <lineage>
        <taxon>Eukaryota</taxon>
        <taxon>Viridiplantae</taxon>
        <taxon>Streptophyta</taxon>
        <taxon>Embryophyta</taxon>
        <taxon>Tracheophyta</taxon>
        <taxon>Spermatophyta</taxon>
        <taxon>Magnoliopsida</taxon>
        <taxon>eudicotyledons</taxon>
        <taxon>Gunneridae</taxon>
        <taxon>Pentapetalae</taxon>
        <taxon>asterids</taxon>
        <taxon>lamiids</taxon>
        <taxon>Lamiales</taxon>
        <taxon>Pedaliaceae</taxon>
        <taxon>Sesamum</taxon>
    </lineage>
</organism>
<comment type="caution">
    <text evidence="2">The sequence shown here is derived from an EMBL/GenBank/DDBJ whole genome shotgun (WGS) entry which is preliminary data.</text>
</comment>
<evidence type="ECO:0000259" key="1">
    <source>
        <dbReference type="Pfam" id="PF00078"/>
    </source>
</evidence>
<name>A0AAE1WJB9_9LAMI</name>
<dbReference type="PANTHER" id="PTHR24559:SF431">
    <property type="entry name" value="RNA-DIRECTED DNA POLYMERASE HOMOLOG"/>
    <property type="match status" value="1"/>
</dbReference>
<dbReference type="InterPro" id="IPR053134">
    <property type="entry name" value="RNA-dir_DNA_polymerase"/>
</dbReference>
<reference evidence="2" key="1">
    <citation type="submission" date="2020-06" db="EMBL/GenBank/DDBJ databases">
        <authorList>
            <person name="Li T."/>
            <person name="Hu X."/>
            <person name="Zhang T."/>
            <person name="Song X."/>
            <person name="Zhang H."/>
            <person name="Dai N."/>
            <person name="Sheng W."/>
            <person name="Hou X."/>
            <person name="Wei L."/>
        </authorList>
    </citation>
    <scope>NUCLEOTIDE SEQUENCE</scope>
    <source>
        <strain evidence="2">K16</strain>
        <tissue evidence="2">Leaf</tissue>
    </source>
</reference>
<dbReference type="SUPFAM" id="SSF56672">
    <property type="entry name" value="DNA/RNA polymerases"/>
    <property type="match status" value="1"/>
</dbReference>
<evidence type="ECO:0000313" key="2">
    <source>
        <dbReference type="EMBL" id="KAK4394257.1"/>
    </source>
</evidence>
<keyword evidence="3" id="KW-1185">Reference proteome</keyword>